<reference evidence="2 3" key="1">
    <citation type="submission" date="2021-06" db="EMBL/GenBank/DDBJ databases">
        <title>Caerostris extrusa draft genome.</title>
        <authorList>
            <person name="Kono N."/>
            <person name="Arakawa K."/>
        </authorList>
    </citation>
    <scope>NUCLEOTIDE SEQUENCE [LARGE SCALE GENOMIC DNA]</scope>
</reference>
<keyword evidence="3" id="KW-1185">Reference proteome</keyword>
<dbReference type="AlphaFoldDB" id="A0AAV4XBR6"/>
<gene>
    <name evidence="2" type="ORF">CEXT_46051</name>
</gene>
<comment type="caution">
    <text evidence="2">The sequence shown here is derived from an EMBL/GenBank/DDBJ whole genome shotgun (WGS) entry which is preliminary data.</text>
</comment>
<feature type="compositionally biased region" description="Low complexity" evidence="1">
    <location>
        <begin position="148"/>
        <end position="190"/>
    </location>
</feature>
<feature type="compositionally biased region" description="Basic residues" evidence="1">
    <location>
        <begin position="133"/>
        <end position="144"/>
    </location>
</feature>
<sequence>MRIGGKEKVIPPCVVETYLLLLDRLLTCAHLPIVVTRQVILLLSKAGIRVLKSIALSDEERIRKSSLQTSKRMQFVSSSVIHHSRAVLPFTARSIARTARDVLRPCHTRDRPAGDGHVGFPAATRRTPAGPRGVHRGGGTRHRRESCSCETASSSSSCCSCDHPPSSSSSSCSSRVYTPDSSSASSVPDPDLSLPYPGFRPVTLFFFTQTSHPGTGASGW</sequence>
<evidence type="ECO:0000313" key="3">
    <source>
        <dbReference type="Proteomes" id="UP001054945"/>
    </source>
</evidence>
<evidence type="ECO:0000256" key="1">
    <source>
        <dbReference type="SAM" id="MobiDB-lite"/>
    </source>
</evidence>
<name>A0AAV4XBR6_CAEEX</name>
<accession>A0AAV4XBR6</accession>
<protein>
    <submittedName>
        <fullName evidence="2">Uncharacterized protein</fullName>
    </submittedName>
</protein>
<organism evidence="2 3">
    <name type="scientific">Caerostris extrusa</name>
    <name type="common">Bark spider</name>
    <name type="synonym">Caerostris bankana</name>
    <dbReference type="NCBI Taxonomy" id="172846"/>
    <lineage>
        <taxon>Eukaryota</taxon>
        <taxon>Metazoa</taxon>
        <taxon>Ecdysozoa</taxon>
        <taxon>Arthropoda</taxon>
        <taxon>Chelicerata</taxon>
        <taxon>Arachnida</taxon>
        <taxon>Araneae</taxon>
        <taxon>Araneomorphae</taxon>
        <taxon>Entelegynae</taxon>
        <taxon>Araneoidea</taxon>
        <taxon>Araneidae</taxon>
        <taxon>Caerostris</taxon>
    </lineage>
</organism>
<dbReference type="Proteomes" id="UP001054945">
    <property type="component" value="Unassembled WGS sequence"/>
</dbReference>
<feature type="region of interest" description="Disordered" evidence="1">
    <location>
        <begin position="106"/>
        <end position="190"/>
    </location>
</feature>
<evidence type="ECO:0000313" key="2">
    <source>
        <dbReference type="EMBL" id="GIY92057.1"/>
    </source>
</evidence>
<dbReference type="EMBL" id="BPLR01000087">
    <property type="protein sequence ID" value="GIY92057.1"/>
    <property type="molecule type" value="Genomic_DNA"/>
</dbReference>
<proteinExistence type="predicted"/>